<keyword evidence="9" id="KW-0460">Magnesium</keyword>
<dbReference type="EC" id="2.5.1.15" evidence="5"/>
<dbReference type="AlphaFoldDB" id="A0A0A1GUZ7"/>
<dbReference type="Pfam" id="PF00809">
    <property type="entry name" value="Pterin_bind"/>
    <property type="match status" value="1"/>
</dbReference>
<dbReference type="Proteomes" id="UP000031620">
    <property type="component" value="Chromosome"/>
</dbReference>
<dbReference type="InterPro" id="IPR045031">
    <property type="entry name" value="DHP_synth-like"/>
</dbReference>
<evidence type="ECO:0000259" key="12">
    <source>
        <dbReference type="PROSITE" id="PS50972"/>
    </source>
</evidence>
<evidence type="ECO:0000256" key="2">
    <source>
        <dbReference type="ARBA" id="ARBA00001946"/>
    </source>
</evidence>
<evidence type="ECO:0000256" key="9">
    <source>
        <dbReference type="ARBA" id="ARBA00022842"/>
    </source>
</evidence>
<dbReference type="GO" id="GO:0004156">
    <property type="term" value="F:dihydropteroate synthase activity"/>
    <property type="evidence" value="ECO:0007669"/>
    <property type="project" value="UniProtKB-EC"/>
</dbReference>
<sequence length="379" mass="43354">MQVQEIKFEATNDFKSLVLHDMALRQRQLFLQFHLQSSDDLKALVGLLNRFDVISQIGQLIVTCSVSPAILPILKEQCFSMWHDWQLNEEFESIEQQHTIFWQAGRFNFNVTKQPIIYGILNVTPDSFYDGGRYQSESQMSEQIAAMVTAGANVIEVGGQTTRPGFEEITDQMEIDRIAPAIKIITARFPRVAIAVDTYKLNVMHAVIEMGVDIINDVNAFTDDTRKLQLLSPTKVGLLTMHSSRNHEYQNLTQEMRHFFEQNIATIMDSGVARQRIALDQGIGYSKVADGYQDYAMMRNIDQFNYLQRPMMIAISRKGFGAKLFGLAKEDRLPVTLVAEAYMYLHGGNILRVHDVTETVQLVKMLDEIKKGYWIKKQE</sequence>
<keyword evidence="10" id="KW-0289">Folate biosynthesis</keyword>
<comment type="pathway">
    <text evidence="3">Cofactor biosynthesis; tetrahydrofolate biosynthesis; 7,8-dihydrofolate from 2-amino-4-hydroxy-6-hydroxymethyl-7,8-dihydropteridine diphosphate and 4-aminobenzoate: step 1/2.</text>
</comment>
<dbReference type="PROSITE" id="PS00792">
    <property type="entry name" value="DHPS_1"/>
    <property type="match status" value="1"/>
</dbReference>
<dbReference type="GO" id="GO:0046872">
    <property type="term" value="F:metal ion binding"/>
    <property type="evidence" value="ECO:0007669"/>
    <property type="project" value="UniProtKB-KW"/>
</dbReference>
<dbReference type="PANTHER" id="PTHR20941">
    <property type="entry name" value="FOLATE SYNTHESIS PROTEINS"/>
    <property type="match status" value="1"/>
</dbReference>
<dbReference type="InterPro" id="IPR000489">
    <property type="entry name" value="Pterin-binding_dom"/>
</dbReference>
<evidence type="ECO:0000256" key="3">
    <source>
        <dbReference type="ARBA" id="ARBA00004763"/>
    </source>
</evidence>
<gene>
    <name evidence="13" type="ORF">LOOC260_112880</name>
</gene>
<accession>A0A0A1GUZ7</accession>
<dbReference type="PANTHER" id="PTHR20941:SF1">
    <property type="entry name" value="FOLIC ACID SYNTHESIS PROTEIN FOL1"/>
    <property type="match status" value="1"/>
</dbReference>
<dbReference type="Gene3D" id="3.20.20.20">
    <property type="entry name" value="Dihydropteroate synthase-like"/>
    <property type="match status" value="1"/>
</dbReference>
<dbReference type="RefSeq" id="WP_041093729.1">
    <property type="nucleotide sequence ID" value="NZ_AP014680.1"/>
</dbReference>
<dbReference type="InterPro" id="IPR006390">
    <property type="entry name" value="DHP_synth_dom"/>
</dbReference>
<evidence type="ECO:0000256" key="7">
    <source>
        <dbReference type="ARBA" id="ARBA00022679"/>
    </source>
</evidence>
<evidence type="ECO:0000256" key="4">
    <source>
        <dbReference type="ARBA" id="ARBA00009503"/>
    </source>
</evidence>
<keyword evidence="8" id="KW-0479">Metal-binding</keyword>
<evidence type="ECO:0000313" key="14">
    <source>
        <dbReference type="Proteomes" id="UP000031620"/>
    </source>
</evidence>
<dbReference type="UniPathway" id="UPA00077">
    <property type="reaction ID" value="UER00156"/>
</dbReference>
<evidence type="ECO:0000256" key="5">
    <source>
        <dbReference type="ARBA" id="ARBA00012458"/>
    </source>
</evidence>
<dbReference type="EMBL" id="AP014680">
    <property type="protein sequence ID" value="BAP85825.1"/>
    <property type="molecule type" value="Genomic_DNA"/>
</dbReference>
<dbReference type="PROSITE" id="PS50972">
    <property type="entry name" value="PTERIN_BINDING"/>
    <property type="match status" value="1"/>
</dbReference>
<proteinExistence type="inferred from homology"/>
<comment type="catalytic activity">
    <reaction evidence="1">
        <text>(7,8-dihydropterin-6-yl)methyl diphosphate + 4-aminobenzoate = 7,8-dihydropteroate + diphosphate</text>
        <dbReference type="Rhea" id="RHEA:19949"/>
        <dbReference type="ChEBI" id="CHEBI:17836"/>
        <dbReference type="ChEBI" id="CHEBI:17839"/>
        <dbReference type="ChEBI" id="CHEBI:33019"/>
        <dbReference type="ChEBI" id="CHEBI:72950"/>
        <dbReference type="EC" id="2.5.1.15"/>
    </reaction>
</comment>
<comment type="cofactor">
    <cofactor evidence="2">
        <name>Mg(2+)</name>
        <dbReference type="ChEBI" id="CHEBI:18420"/>
    </cofactor>
</comment>
<evidence type="ECO:0000256" key="6">
    <source>
        <dbReference type="ARBA" id="ARBA00016919"/>
    </source>
</evidence>
<reference evidence="13 14" key="1">
    <citation type="submission" date="2014-11" db="EMBL/GenBank/DDBJ databases">
        <title>Complete genome sequence and analysis of Lactobacillus hokkaidonensis LOOC260T.</title>
        <authorList>
            <person name="Tanizawa Y."/>
            <person name="Tohno M."/>
            <person name="Kaminuma E."/>
            <person name="Nakamura Y."/>
            <person name="Arita M."/>
        </authorList>
    </citation>
    <scope>NUCLEOTIDE SEQUENCE [LARGE SCALE GENOMIC DNA]</scope>
    <source>
        <strain evidence="13 14">LOOC260</strain>
    </source>
</reference>
<dbReference type="KEGG" id="lho:LOOC260_112880"/>
<dbReference type="SUPFAM" id="SSF51717">
    <property type="entry name" value="Dihydropteroate synthetase-like"/>
    <property type="match status" value="1"/>
</dbReference>
<comment type="similarity">
    <text evidence="4">Belongs to the DHPS family.</text>
</comment>
<keyword evidence="7" id="KW-0808">Transferase</keyword>
<dbReference type="HOGENOM" id="CLU_008023_1_2_9"/>
<name>A0A0A1GUZ7_9LACO</name>
<dbReference type="GO" id="GO:0046654">
    <property type="term" value="P:tetrahydrofolate biosynthetic process"/>
    <property type="evidence" value="ECO:0007669"/>
    <property type="project" value="UniProtKB-UniPathway"/>
</dbReference>
<dbReference type="InterPro" id="IPR011005">
    <property type="entry name" value="Dihydropteroate_synth-like_sf"/>
</dbReference>
<feature type="domain" description="Pterin-binding" evidence="12">
    <location>
        <begin position="115"/>
        <end position="364"/>
    </location>
</feature>
<evidence type="ECO:0000313" key="13">
    <source>
        <dbReference type="EMBL" id="BAP85825.1"/>
    </source>
</evidence>
<dbReference type="GO" id="GO:0005829">
    <property type="term" value="C:cytosol"/>
    <property type="evidence" value="ECO:0007669"/>
    <property type="project" value="TreeGrafter"/>
</dbReference>
<protein>
    <recommendedName>
        <fullName evidence="6">Dihydropteroate synthase</fullName>
        <ecNumber evidence="5">2.5.1.15</ecNumber>
    </recommendedName>
    <alternativeName>
        <fullName evidence="11">Dihydropteroate pyrophosphorylase</fullName>
    </alternativeName>
</protein>
<dbReference type="GO" id="GO:0046656">
    <property type="term" value="P:folic acid biosynthetic process"/>
    <property type="evidence" value="ECO:0007669"/>
    <property type="project" value="UniProtKB-KW"/>
</dbReference>
<evidence type="ECO:0000256" key="11">
    <source>
        <dbReference type="ARBA" id="ARBA00030193"/>
    </source>
</evidence>
<evidence type="ECO:0000256" key="8">
    <source>
        <dbReference type="ARBA" id="ARBA00022723"/>
    </source>
</evidence>
<evidence type="ECO:0000256" key="10">
    <source>
        <dbReference type="ARBA" id="ARBA00022909"/>
    </source>
</evidence>
<dbReference type="NCBIfam" id="TIGR01496">
    <property type="entry name" value="DHPS"/>
    <property type="match status" value="1"/>
</dbReference>
<evidence type="ECO:0000256" key="1">
    <source>
        <dbReference type="ARBA" id="ARBA00000012"/>
    </source>
</evidence>
<organism evidence="13 14">
    <name type="scientific">Paucilactobacillus hokkaidonensis JCM 18461</name>
    <dbReference type="NCBI Taxonomy" id="1291742"/>
    <lineage>
        <taxon>Bacteria</taxon>
        <taxon>Bacillati</taxon>
        <taxon>Bacillota</taxon>
        <taxon>Bacilli</taxon>
        <taxon>Lactobacillales</taxon>
        <taxon>Lactobacillaceae</taxon>
        <taxon>Paucilactobacillus</taxon>
    </lineage>
</organism>
<dbReference type="STRING" id="1291742.LOOC260_112880"/>